<dbReference type="CDD" id="cd00253">
    <property type="entry name" value="PL_Passenger_AT"/>
    <property type="match status" value="1"/>
</dbReference>
<protein>
    <submittedName>
        <fullName evidence="3">Autotransporter outer membrane beta-barrel domain-containing protein</fullName>
    </submittedName>
</protein>
<name>A0A5N1J8K1_9HYPH</name>
<comment type="caution">
    <text evidence="3">The sequence shown here is derived from an EMBL/GenBank/DDBJ whole genome shotgun (WGS) entry which is preliminary data.</text>
</comment>
<dbReference type="InterPro" id="IPR043990">
    <property type="entry name" value="AC_1"/>
</dbReference>
<feature type="compositionally biased region" description="Basic residues" evidence="1">
    <location>
        <begin position="415"/>
        <end position="424"/>
    </location>
</feature>
<gene>
    <name evidence="3" type="ORF">F3W84_23705</name>
</gene>
<dbReference type="SUPFAM" id="SSF51126">
    <property type="entry name" value="Pectin lyase-like"/>
    <property type="match status" value="1"/>
</dbReference>
<dbReference type="Gene3D" id="2.40.128.130">
    <property type="entry name" value="Autotransporter beta-domain"/>
    <property type="match status" value="2"/>
</dbReference>
<dbReference type="GO" id="GO:0019867">
    <property type="term" value="C:outer membrane"/>
    <property type="evidence" value="ECO:0007669"/>
    <property type="project" value="InterPro"/>
</dbReference>
<evidence type="ECO:0000259" key="2">
    <source>
        <dbReference type="PROSITE" id="PS51208"/>
    </source>
</evidence>
<feature type="domain" description="Autotransporter" evidence="2">
    <location>
        <begin position="193"/>
        <end position="521"/>
    </location>
</feature>
<dbReference type="InterPro" id="IPR036709">
    <property type="entry name" value="Autotransporte_beta_dom_sf"/>
</dbReference>
<dbReference type="Pfam" id="PF18883">
    <property type="entry name" value="AC_1"/>
    <property type="match status" value="1"/>
</dbReference>
<dbReference type="RefSeq" id="WP_151096188.1">
    <property type="nucleotide sequence ID" value="NZ_VYXQ01000062.1"/>
</dbReference>
<dbReference type="Gene3D" id="2.160.20.20">
    <property type="match status" value="1"/>
</dbReference>
<dbReference type="SMART" id="SM00869">
    <property type="entry name" value="Autotransporter"/>
    <property type="match status" value="1"/>
</dbReference>
<dbReference type="InterPro" id="IPR012332">
    <property type="entry name" value="Autotransporter_pectin_lyase_C"/>
</dbReference>
<dbReference type="Pfam" id="PF03797">
    <property type="entry name" value="Autotransporter"/>
    <property type="match status" value="1"/>
</dbReference>
<evidence type="ECO:0000313" key="4">
    <source>
        <dbReference type="Proteomes" id="UP000327108"/>
    </source>
</evidence>
<dbReference type="InterPro" id="IPR051551">
    <property type="entry name" value="Autotransporter_adhesion"/>
</dbReference>
<dbReference type="PANTHER" id="PTHR35037">
    <property type="entry name" value="C-TERMINAL REGION OF AIDA-LIKE PROTEIN"/>
    <property type="match status" value="1"/>
</dbReference>
<reference evidence="3 4" key="1">
    <citation type="submission" date="2019-09" db="EMBL/GenBank/DDBJ databases">
        <title>Biological control of the noxious weed angled onion (Allium triquetrum) thwarted by endophytic bacteria in Victoria, Australia.</title>
        <authorList>
            <person name="Tehranchian P."/>
            <person name="Adair R.J."/>
            <person name="Van T.H."/>
            <person name="Morrison P.D."/>
            <person name="Williams H."/>
            <person name="Lawrie A.C."/>
        </authorList>
    </citation>
    <scope>NUCLEOTIDE SEQUENCE [LARGE SCALE GENOMIC DNA]</scope>
    <source>
        <strain evidence="3 4">RPTAtOch1</strain>
    </source>
</reference>
<evidence type="ECO:0000256" key="1">
    <source>
        <dbReference type="SAM" id="MobiDB-lite"/>
    </source>
</evidence>
<dbReference type="PANTHER" id="PTHR35037:SF3">
    <property type="entry name" value="C-TERMINAL REGION OF AIDA-LIKE PROTEIN"/>
    <property type="match status" value="1"/>
</dbReference>
<evidence type="ECO:0000313" key="3">
    <source>
        <dbReference type="EMBL" id="KAA9348011.1"/>
    </source>
</evidence>
<dbReference type="NCBIfam" id="TIGR01414">
    <property type="entry name" value="autotrans_barl"/>
    <property type="match status" value="2"/>
</dbReference>
<dbReference type="InterPro" id="IPR011050">
    <property type="entry name" value="Pectin_lyase_fold/virulence"/>
</dbReference>
<dbReference type="PROSITE" id="PS51208">
    <property type="entry name" value="AUTOTRANSPORTER"/>
    <property type="match status" value="1"/>
</dbReference>
<organism evidence="3 4">
    <name type="scientific">Ochrobactrum quorumnocens</name>
    <dbReference type="NCBI Taxonomy" id="271865"/>
    <lineage>
        <taxon>Bacteria</taxon>
        <taxon>Pseudomonadati</taxon>
        <taxon>Pseudomonadota</taxon>
        <taxon>Alphaproteobacteria</taxon>
        <taxon>Hyphomicrobiales</taxon>
        <taxon>Brucellaceae</taxon>
        <taxon>Brucella/Ochrobactrum group</taxon>
        <taxon>Ochrobactrum</taxon>
    </lineage>
</organism>
<feature type="compositionally biased region" description="Low complexity" evidence="1">
    <location>
        <begin position="405"/>
        <end position="414"/>
    </location>
</feature>
<feature type="region of interest" description="Disordered" evidence="1">
    <location>
        <begin position="405"/>
        <end position="430"/>
    </location>
</feature>
<dbReference type="AlphaFoldDB" id="A0A5N1J8K1"/>
<dbReference type="InterPro" id="IPR006315">
    <property type="entry name" value="OM_autotransptr_brl_dom"/>
</dbReference>
<dbReference type="InterPro" id="IPR005546">
    <property type="entry name" value="Autotransporte_beta"/>
</dbReference>
<sequence>DTTSHWLMTGSSDVGVLSNDGVVEFDAAAPYKTLTAGTLDVNGGSFILNTKLNEGGAASETDKIVVTGDTNGNGFINVRNNGGTGAFTGTGATDGIQIVEVDGASNADFQLGSAAIVGIYDYQLKKADGQNWYLQTDGDDVVNPGEGDGGDSGTGHVVDIVPGYNIALAAAQNHVLTTIDTFHERLGELRADELQDGFHSWMRGIGKTGSYSPKSITGYNGHGFDMTTAGVQIGIDYSKGDVFIAGDKLTVGMFGEYANSSFDVRGRTADGSISSKGLGGYVTWQQKAPTERKPGTGAYVDAVIKHDWLDFGVNAKSVSGFKLQNGYKGTATTASIEAGYGFDLGNNVVLQPQAQLIYSKINADSFTDAYGIDVYGQSAESVIGRVGVRLEKTFYFGDEEETLEAAPVPAQNPKKAPKAGKGSKARTPTAVLPDAPKKKKFVKSVTTFADANAKREFKGKNGLVAAGTDIGNDMSGTRYDVGLGVVARVSENVSLFGRGSVEFGGSTNVAGKVSGGLKITW</sequence>
<dbReference type="SUPFAM" id="SSF103515">
    <property type="entry name" value="Autotransporter"/>
    <property type="match status" value="2"/>
</dbReference>
<dbReference type="Proteomes" id="UP000327108">
    <property type="component" value="Unassembled WGS sequence"/>
</dbReference>
<proteinExistence type="predicted"/>
<accession>A0A5N1J8K1</accession>
<feature type="non-terminal residue" evidence="3">
    <location>
        <position position="1"/>
    </location>
</feature>
<dbReference type="EMBL" id="VYXQ01000062">
    <property type="protein sequence ID" value="KAA9348011.1"/>
    <property type="molecule type" value="Genomic_DNA"/>
</dbReference>
<keyword evidence="4" id="KW-1185">Reference proteome</keyword>